<accession>A0A1A9WHL6</accession>
<dbReference type="EnsemblMetazoa" id="GBRI020133-RA">
    <property type="protein sequence ID" value="GBRI020133-PA"/>
    <property type="gene ID" value="GBRI020133"/>
</dbReference>
<evidence type="ECO:0000313" key="2">
    <source>
        <dbReference type="Proteomes" id="UP000091820"/>
    </source>
</evidence>
<reference evidence="1" key="2">
    <citation type="submission" date="2020-05" db="UniProtKB">
        <authorList>
            <consortium name="EnsemblMetazoa"/>
        </authorList>
    </citation>
    <scope>IDENTIFICATION</scope>
    <source>
        <strain evidence="1">IAEA</strain>
    </source>
</reference>
<keyword evidence="2" id="KW-1185">Reference proteome</keyword>
<protein>
    <submittedName>
        <fullName evidence="1">Uncharacterized protein</fullName>
    </submittedName>
</protein>
<proteinExistence type="predicted"/>
<reference evidence="2" key="1">
    <citation type="submission" date="2014-03" db="EMBL/GenBank/DDBJ databases">
        <authorList>
            <person name="Aksoy S."/>
            <person name="Warren W."/>
            <person name="Wilson R.K."/>
        </authorList>
    </citation>
    <scope>NUCLEOTIDE SEQUENCE [LARGE SCALE GENOMIC DNA]</scope>
    <source>
        <strain evidence="2">IAEA</strain>
    </source>
</reference>
<dbReference type="VEuPathDB" id="VectorBase:GBRI020133"/>
<dbReference type="Proteomes" id="UP000091820">
    <property type="component" value="Unassembled WGS sequence"/>
</dbReference>
<evidence type="ECO:0000313" key="1">
    <source>
        <dbReference type="EnsemblMetazoa" id="GBRI020133-PA"/>
    </source>
</evidence>
<organism evidence="1 2">
    <name type="scientific">Glossina brevipalpis</name>
    <dbReference type="NCBI Taxonomy" id="37001"/>
    <lineage>
        <taxon>Eukaryota</taxon>
        <taxon>Metazoa</taxon>
        <taxon>Ecdysozoa</taxon>
        <taxon>Arthropoda</taxon>
        <taxon>Hexapoda</taxon>
        <taxon>Insecta</taxon>
        <taxon>Pterygota</taxon>
        <taxon>Neoptera</taxon>
        <taxon>Endopterygota</taxon>
        <taxon>Diptera</taxon>
        <taxon>Brachycera</taxon>
        <taxon>Muscomorpha</taxon>
        <taxon>Hippoboscoidea</taxon>
        <taxon>Glossinidae</taxon>
        <taxon>Glossina</taxon>
    </lineage>
</organism>
<sequence>MRDRTKSVDWYYMESNPTCKTPKTTTQDMLETGLLGGAGRKIIVRKQLNFQSYPISDADLRKRMEAEKRKVEITTSYRRDYTEHYPPTCTRQVSLELTPDPLINRKPVSDFPFTEISAFKFMDDHIINLSENRKKINFLRQLRNAHYPLI</sequence>
<dbReference type="AlphaFoldDB" id="A0A1A9WHL6"/>
<name>A0A1A9WHL6_9MUSC</name>